<proteinExistence type="inferred from homology"/>
<comment type="subcellular location">
    <subcellularLocation>
        <location evidence="3">Cytoplasm</location>
    </subcellularLocation>
</comment>
<accession>A0ABX0SIY7</accession>
<protein>
    <recommendedName>
        <fullName evidence="3 4">Protein GrpE</fullName>
    </recommendedName>
    <alternativeName>
        <fullName evidence="3">HSP-70 cofactor</fullName>
    </alternativeName>
</protein>
<dbReference type="PANTHER" id="PTHR21237">
    <property type="entry name" value="GRPE PROTEIN"/>
    <property type="match status" value="1"/>
</dbReference>
<comment type="similarity">
    <text evidence="1 3 5">Belongs to the GrpE family.</text>
</comment>
<feature type="compositionally biased region" description="Basic and acidic residues" evidence="6">
    <location>
        <begin position="198"/>
        <end position="208"/>
    </location>
</feature>
<dbReference type="SUPFAM" id="SSF51064">
    <property type="entry name" value="Head domain of nucleotide exchange factor GrpE"/>
    <property type="match status" value="1"/>
</dbReference>
<dbReference type="RefSeq" id="WP_167170630.1">
    <property type="nucleotide sequence ID" value="NZ_BAAAOO010000004.1"/>
</dbReference>
<dbReference type="CDD" id="cd00446">
    <property type="entry name" value="GrpE"/>
    <property type="match status" value="1"/>
</dbReference>
<feature type="compositionally biased region" description="Basic and acidic residues" evidence="6">
    <location>
        <begin position="1"/>
        <end position="25"/>
    </location>
</feature>
<evidence type="ECO:0000256" key="2">
    <source>
        <dbReference type="ARBA" id="ARBA00023186"/>
    </source>
</evidence>
<evidence type="ECO:0000256" key="6">
    <source>
        <dbReference type="SAM" id="MobiDB-lite"/>
    </source>
</evidence>
<evidence type="ECO:0000256" key="1">
    <source>
        <dbReference type="ARBA" id="ARBA00009054"/>
    </source>
</evidence>
<keyword evidence="2 3" id="KW-0143">Chaperone</keyword>
<dbReference type="Gene3D" id="3.90.20.20">
    <property type="match status" value="1"/>
</dbReference>
<feature type="region of interest" description="Disordered" evidence="6">
    <location>
        <begin position="176"/>
        <end position="208"/>
    </location>
</feature>
<dbReference type="SUPFAM" id="SSF58014">
    <property type="entry name" value="Coiled-coil domain of nucleotide exchange factor GrpE"/>
    <property type="match status" value="1"/>
</dbReference>
<dbReference type="PRINTS" id="PR00773">
    <property type="entry name" value="GRPEPROTEIN"/>
</dbReference>
<dbReference type="InterPro" id="IPR013805">
    <property type="entry name" value="GrpE_CC"/>
</dbReference>
<evidence type="ECO:0000313" key="8">
    <source>
        <dbReference type="Proteomes" id="UP000749311"/>
    </source>
</evidence>
<dbReference type="PANTHER" id="PTHR21237:SF23">
    <property type="entry name" value="GRPE PROTEIN HOMOLOG, MITOCHONDRIAL"/>
    <property type="match status" value="1"/>
</dbReference>
<sequence>MTEPVDRPAEQAQDERPDVVDDDRATAAATESPEDASRRLQALVDERTEDLKRVQAEYINYKKRVDRDRSLARQAGAESVLRDLMPVFDSIVAAGRHDELAGGFKLTADELTRVAHAHGLESFGEPGDEFDPRLHEALMQVAVPGTGEMTVKDVMQVGYRIGDQVVRPARVVVAVPDGTDDGSEAARAAEDAGSGDADQARPEADEAR</sequence>
<evidence type="ECO:0000256" key="4">
    <source>
        <dbReference type="RuleBase" id="RU000639"/>
    </source>
</evidence>
<comment type="subunit">
    <text evidence="3">Homodimer.</text>
</comment>
<feature type="region of interest" description="Disordered" evidence="6">
    <location>
        <begin position="1"/>
        <end position="38"/>
    </location>
</feature>
<name>A0ABX0SIY7_9ACTN</name>
<dbReference type="Gene3D" id="2.30.22.10">
    <property type="entry name" value="Head domain of nucleotide exchange factor GrpE"/>
    <property type="match status" value="1"/>
</dbReference>
<dbReference type="InterPro" id="IPR000740">
    <property type="entry name" value="GrpE"/>
</dbReference>
<dbReference type="PROSITE" id="PS01071">
    <property type="entry name" value="GRPE"/>
    <property type="match status" value="1"/>
</dbReference>
<keyword evidence="3 4" id="KW-0346">Stress response</keyword>
<dbReference type="Pfam" id="PF01025">
    <property type="entry name" value="GrpE"/>
    <property type="match status" value="1"/>
</dbReference>
<evidence type="ECO:0000256" key="3">
    <source>
        <dbReference type="HAMAP-Rule" id="MF_01151"/>
    </source>
</evidence>
<comment type="caution">
    <text evidence="7">The sequence shown here is derived from an EMBL/GenBank/DDBJ whole genome shotgun (WGS) entry which is preliminary data.</text>
</comment>
<organism evidence="7 8">
    <name type="scientific">Brooklawnia cerclae</name>
    <dbReference type="NCBI Taxonomy" id="349934"/>
    <lineage>
        <taxon>Bacteria</taxon>
        <taxon>Bacillati</taxon>
        <taxon>Actinomycetota</taxon>
        <taxon>Actinomycetes</taxon>
        <taxon>Propionibacteriales</taxon>
        <taxon>Propionibacteriaceae</taxon>
        <taxon>Brooklawnia</taxon>
    </lineage>
</organism>
<reference evidence="7 8" key="1">
    <citation type="submission" date="2020-02" db="EMBL/GenBank/DDBJ databases">
        <title>Sequencing the genomes of 1000 actinobacteria strains.</title>
        <authorList>
            <person name="Klenk H.-P."/>
        </authorList>
    </citation>
    <scope>NUCLEOTIDE SEQUENCE [LARGE SCALE GENOMIC DNA]</scope>
    <source>
        <strain evidence="7 8">DSM 19609</strain>
    </source>
</reference>
<evidence type="ECO:0000313" key="7">
    <source>
        <dbReference type="EMBL" id="NIH58369.1"/>
    </source>
</evidence>
<gene>
    <name evidence="3" type="primary">grpE</name>
    <name evidence="7" type="ORF">FB473_003064</name>
</gene>
<dbReference type="Proteomes" id="UP000749311">
    <property type="component" value="Unassembled WGS sequence"/>
</dbReference>
<dbReference type="HAMAP" id="MF_01151">
    <property type="entry name" value="GrpE"/>
    <property type="match status" value="1"/>
</dbReference>
<comment type="function">
    <text evidence="3 4">Participates actively in the response to hyperosmotic and heat shock by preventing the aggregation of stress-denatured proteins, in association with DnaK and GrpE. It is the nucleotide exchange factor for DnaK and may function as a thermosensor. Unfolded proteins bind initially to DnaJ; upon interaction with the DnaJ-bound protein, DnaK hydrolyzes its bound ATP, resulting in the formation of a stable complex. GrpE releases ADP from DnaK; ATP binding to DnaK triggers the release of the substrate protein, thus completing the reaction cycle. Several rounds of ATP-dependent interactions between DnaJ, DnaK and GrpE are required for fully efficient folding.</text>
</comment>
<keyword evidence="8" id="KW-1185">Reference proteome</keyword>
<dbReference type="InterPro" id="IPR009012">
    <property type="entry name" value="GrpE_head"/>
</dbReference>
<dbReference type="EMBL" id="JAAMOZ010000003">
    <property type="protein sequence ID" value="NIH58369.1"/>
    <property type="molecule type" value="Genomic_DNA"/>
</dbReference>
<evidence type="ECO:0000256" key="5">
    <source>
        <dbReference type="RuleBase" id="RU004478"/>
    </source>
</evidence>
<keyword evidence="3" id="KW-0963">Cytoplasm</keyword>